<keyword evidence="2" id="KW-1185">Reference proteome</keyword>
<dbReference type="EMBL" id="BAABHJ010000008">
    <property type="protein sequence ID" value="GAA4609531.1"/>
    <property type="molecule type" value="Genomic_DNA"/>
</dbReference>
<gene>
    <name evidence="1" type="ORF">GCM10023195_38540</name>
</gene>
<dbReference type="Proteomes" id="UP001500212">
    <property type="component" value="Unassembled WGS sequence"/>
</dbReference>
<reference evidence="2" key="1">
    <citation type="journal article" date="2019" name="Int. J. Syst. Evol. Microbiol.">
        <title>The Global Catalogue of Microorganisms (GCM) 10K type strain sequencing project: providing services to taxonomists for standard genome sequencing and annotation.</title>
        <authorList>
            <consortium name="The Broad Institute Genomics Platform"/>
            <consortium name="The Broad Institute Genome Sequencing Center for Infectious Disease"/>
            <person name="Wu L."/>
            <person name="Ma J."/>
        </authorList>
    </citation>
    <scope>NUCLEOTIDE SEQUENCE [LARGE SCALE GENOMIC DNA]</scope>
    <source>
        <strain evidence="2">JCM 17938</strain>
    </source>
</reference>
<protein>
    <submittedName>
        <fullName evidence="1">Uncharacterized protein</fullName>
    </submittedName>
</protein>
<organism evidence="1 2">
    <name type="scientific">Actinoallomurus liliacearum</name>
    <dbReference type="NCBI Taxonomy" id="1080073"/>
    <lineage>
        <taxon>Bacteria</taxon>
        <taxon>Bacillati</taxon>
        <taxon>Actinomycetota</taxon>
        <taxon>Actinomycetes</taxon>
        <taxon>Streptosporangiales</taxon>
        <taxon>Thermomonosporaceae</taxon>
        <taxon>Actinoallomurus</taxon>
    </lineage>
</organism>
<evidence type="ECO:0000313" key="1">
    <source>
        <dbReference type="EMBL" id="GAA4609531.1"/>
    </source>
</evidence>
<accession>A0ABP8TJ28</accession>
<proteinExistence type="predicted"/>
<evidence type="ECO:0000313" key="2">
    <source>
        <dbReference type="Proteomes" id="UP001500212"/>
    </source>
</evidence>
<comment type="caution">
    <text evidence="1">The sequence shown here is derived from an EMBL/GenBank/DDBJ whole genome shotgun (WGS) entry which is preliminary data.</text>
</comment>
<name>A0ABP8TJ28_9ACTN</name>
<sequence length="171" mass="18588">MIPEHRTIVLRQQTAGLIRQVGLELCDRGGNVLARAAGDERVIVSALDGRPIMALEGRRCPIRVVDPGGGALGMIEQRSRRFATPRLAITGPRGEPVATLSGPFREMRLCDTSGALVADMLMEGGAQVLILREPAEPLNSLVLASAIAANRIFGWSRINKRNRTAAVRWRM</sequence>
<dbReference type="RefSeq" id="WP_345355654.1">
    <property type="nucleotide sequence ID" value="NZ_BAABHJ010000008.1"/>
</dbReference>